<keyword evidence="2" id="KW-0479">Metal-binding</keyword>
<feature type="domain" description="4Fe-4S Mo/W bis-MGD-type" evidence="5">
    <location>
        <begin position="41"/>
        <end position="97"/>
    </location>
</feature>
<reference evidence="6 7" key="1">
    <citation type="submission" date="2024-03" db="EMBL/GenBank/DDBJ databases">
        <title>Actinomycetospora sp. OC33-EN07, a novel actinomycete isolated from wild orchid (Aerides multiflora).</title>
        <authorList>
            <person name="Suriyachadkun C."/>
        </authorList>
    </citation>
    <scope>NUCLEOTIDE SEQUENCE [LARGE SCALE GENOMIC DNA]</scope>
    <source>
        <strain evidence="6 7">OC33-EN07</strain>
    </source>
</reference>
<dbReference type="RefSeq" id="WP_337704947.1">
    <property type="nucleotide sequence ID" value="NZ_JBBEGM010000009.1"/>
</dbReference>
<keyword evidence="7" id="KW-1185">Reference proteome</keyword>
<dbReference type="SMART" id="SM00926">
    <property type="entry name" value="Molybdop_Fe4S4"/>
    <property type="match status" value="1"/>
</dbReference>
<evidence type="ECO:0000256" key="2">
    <source>
        <dbReference type="ARBA" id="ARBA00022723"/>
    </source>
</evidence>
<dbReference type="EMBL" id="JBBEGM010000009">
    <property type="protein sequence ID" value="MEJ2863579.1"/>
    <property type="molecule type" value="Genomic_DNA"/>
</dbReference>
<dbReference type="InterPro" id="IPR006963">
    <property type="entry name" value="Mopterin_OxRdtase_4Fe-4S_dom"/>
</dbReference>
<sequence>MITSTAPWTCGAPGPHHVRGTEWPSRVDSYLRPGVEESDVERWVRSACVLCSNGCGLDIAVASGEMVGVRGRADDRVNRGRLGPKGLYGWQGQQRDRLTRPLIRDRSGRLVETDYETAMSRVAERSRDLLDAHGGCRTASTPPGS</sequence>
<evidence type="ECO:0000256" key="1">
    <source>
        <dbReference type="ARBA" id="ARBA00022485"/>
    </source>
</evidence>
<gene>
    <name evidence="6" type="ORF">WCD58_20630</name>
</gene>
<evidence type="ECO:0000259" key="5">
    <source>
        <dbReference type="PROSITE" id="PS51669"/>
    </source>
</evidence>
<keyword evidence="1" id="KW-0004">4Fe-4S</keyword>
<keyword evidence="3" id="KW-0408">Iron</keyword>
<evidence type="ECO:0000256" key="4">
    <source>
        <dbReference type="ARBA" id="ARBA00023014"/>
    </source>
</evidence>
<dbReference type="Proteomes" id="UP001369736">
    <property type="component" value="Unassembled WGS sequence"/>
</dbReference>
<dbReference type="PANTHER" id="PTHR43105">
    <property type="entry name" value="RESPIRATORY NITRATE REDUCTASE"/>
    <property type="match status" value="1"/>
</dbReference>
<dbReference type="SUPFAM" id="SSF53706">
    <property type="entry name" value="Formate dehydrogenase/DMSO reductase, domains 1-3"/>
    <property type="match status" value="1"/>
</dbReference>
<keyword evidence="4" id="KW-0411">Iron-sulfur</keyword>
<evidence type="ECO:0000313" key="7">
    <source>
        <dbReference type="Proteomes" id="UP001369736"/>
    </source>
</evidence>
<dbReference type="Gene3D" id="3.30.200.210">
    <property type="match status" value="1"/>
</dbReference>
<proteinExistence type="predicted"/>
<dbReference type="InterPro" id="IPR050123">
    <property type="entry name" value="Prok_molybdopt-oxidoreductase"/>
</dbReference>
<protein>
    <recommendedName>
        <fullName evidence="5">4Fe-4S Mo/W bis-MGD-type domain-containing protein</fullName>
    </recommendedName>
</protein>
<evidence type="ECO:0000313" key="6">
    <source>
        <dbReference type="EMBL" id="MEJ2863579.1"/>
    </source>
</evidence>
<dbReference type="PANTHER" id="PTHR43105:SF10">
    <property type="entry name" value="NADH-QUINONE OXIDOREDUCTASE SUBUNIT G"/>
    <property type="match status" value="1"/>
</dbReference>
<organism evidence="6 7">
    <name type="scientific">Actinomycetospora flava</name>
    <dbReference type="NCBI Taxonomy" id="3129232"/>
    <lineage>
        <taxon>Bacteria</taxon>
        <taxon>Bacillati</taxon>
        <taxon>Actinomycetota</taxon>
        <taxon>Actinomycetes</taxon>
        <taxon>Pseudonocardiales</taxon>
        <taxon>Pseudonocardiaceae</taxon>
        <taxon>Actinomycetospora</taxon>
    </lineage>
</organism>
<name>A0ABU8M9L3_9PSEU</name>
<evidence type="ECO:0000256" key="3">
    <source>
        <dbReference type="ARBA" id="ARBA00023004"/>
    </source>
</evidence>
<dbReference type="PROSITE" id="PS51669">
    <property type="entry name" value="4FE4S_MOW_BIS_MGD"/>
    <property type="match status" value="1"/>
</dbReference>
<accession>A0ABU8M9L3</accession>
<dbReference type="Pfam" id="PF04879">
    <property type="entry name" value="Molybdop_Fe4S4"/>
    <property type="match status" value="1"/>
</dbReference>
<comment type="caution">
    <text evidence="6">The sequence shown here is derived from an EMBL/GenBank/DDBJ whole genome shotgun (WGS) entry which is preliminary data.</text>
</comment>